<keyword evidence="1" id="KW-0812">Transmembrane</keyword>
<dbReference type="OrthoDB" id="4329944at2"/>
<dbReference type="AlphaFoldDB" id="A0A2N8TWJ3"/>
<keyword evidence="1" id="KW-1133">Transmembrane helix</keyword>
<protein>
    <submittedName>
        <fullName evidence="2">Uncharacterized protein</fullName>
    </submittedName>
</protein>
<evidence type="ECO:0000313" key="3">
    <source>
        <dbReference type="Proteomes" id="UP000235943"/>
    </source>
</evidence>
<keyword evidence="1" id="KW-0472">Membrane</keyword>
<feature type="transmembrane region" description="Helical" evidence="1">
    <location>
        <begin position="6"/>
        <end position="23"/>
    </location>
</feature>
<organism evidence="2 3">
    <name type="scientific">Streptomyces cahuitamycinicus</name>
    <dbReference type="NCBI Taxonomy" id="2070367"/>
    <lineage>
        <taxon>Bacteria</taxon>
        <taxon>Bacillati</taxon>
        <taxon>Actinomycetota</taxon>
        <taxon>Actinomycetes</taxon>
        <taxon>Kitasatosporales</taxon>
        <taxon>Streptomycetaceae</taxon>
        <taxon>Streptomyces</taxon>
    </lineage>
</organism>
<sequence length="71" mass="8123">MIELGILFGLFLLTALALICVLLRRQNSRTENADGLLIEQTRRIQAQNDRVTYGRGMGNDYLPTTRDPYRP</sequence>
<keyword evidence="3" id="KW-1185">Reference proteome</keyword>
<reference evidence="2 3" key="1">
    <citation type="submission" date="2018-01" db="EMBL/GenBank/DDBJ databases">
        <title>Draft genome sequence of Streptomyces sp. 13K301.</title>
        <authorList>
            <person name="Sahin N."/>
            <person name="Saygin H."/>
            <person name="Ay H."/>
        </authorList>
    </citation>
    <scope>NUCLEOTIDE SEQUENCE [LARGE SCALE GENOMIC DNA]</scope>
    <source>
        <strain evidence="2 3">13K301</strain>
    </source>
</reference>
<comment type="caution">
    <text evidence="2">The sequence shown here is derived from an EMBL/GenBank/DDBJ whole genome shotgun (WGS) entry which is preliminary data.</text>
</comment>
<accession>A0A2N8TWJ3</accession>
<dbReference type="EMBL" id="POUC01000016">
    <property type="protein sequence ID" value="PNG23392.1"/>
    <property type="molecule type" value="Genomic_DNA"/>
</dbReference>
<proteinExistence type="predicted"/>
<gene>
    <name evidence="2" type="ORF">C1J00_04075</name>
</gene>
<dbReference type="RefSeq" id="WP_102907650.1">
    <property type="nucleotide sequence ID" value="NZ_POUC01000016.1"/>
</dbReference>
<evidence type="ECO:0000313" key="2">
    <source>
        <dbReference type="EMBL" id="PNG23392.1"/>
    </source>
</evidence>
<evidence type="ECO:0000256" key="1">
    <source>
        <dbReference type="SAM" id="Phobius"/>
    </source>
</evidence>
<name>A0A2N8TWJ3_9ACTN</name>
<dbReference type="Proteomes" id="UP000235943">
    <property type="component" value="Unassembled WGS sequence"/>
</dbReference>